<keyword evidence="1" id="KW-0812">Transmembrane</keyword>
<feature type="transmembrane region" description="Helical" evidence="1">
    <location>
        <begin position="217"/>
        <end position="238"/>
    </location>
</feature>
<accession>A0A0F4LWC8</accession>
<dbReference type="Proteomes" id="UP000033558">
    <property type="component" value="Unassembled WGS sequence"/>
</dbReference>
<evidence type="ECO:0000313" key="2">
    <source>
        <dbReference type="EMBL" id="KJY62604.1"/>
    </source>
</evidence>
<dbReference type="EMBL" id="JXJQ01000005">
    <property type="protein sequence ID" value="KJY62604.1"/>
    <property type="molecule type" value="Genomic_DNA"/>
</dbReference>
<comment type="caution">
    <text evidence="2">The sequence shown here is derived from an EMBL/GenBank/DDBJ whole genome shotgun (WGS) entry which is preliminary data.</text>
</comment>
<feature type="transmembrane region" description="Helical" evidence="1">
    <location>
        <begin position="274"/>
        <end position="295"/>
    </location>
</feature>
<feature type="transmembrane region" description="Helical" evidence="1">
    <location>
        <begin position="301"/>
        <end position="324"/>
    </location>
</feature>
<dbReference type="OrthoDB" id="3243277at2"/>
<feature type="transmembrane region" description="Helical" evidence="1">
    <location>
        <begin position="26"/>
        <end position="46"/>
    </location>
</feature>
<keyword evidence="1" id="KW-1133">Transmembrane helix</keyword>
<gene>
    <name evidence="2" type="ORF">JG30_03930</name>
</gene>
<dbReference type="PATRIC" id="fig|1218492.5.peg.515"/>
<sequence length="400" mass="43591">MTALAAIFAVMGCIFVGEWVSKITHAYLPSVFVSAMLFVVGYWTIFPKDLSAQASFNMTAVNMFMALSLVHLGTLMSLKKLLQQWRAVCIALLGVCGTIILTMLVGTKLFDWHTVVAAVPPLTGGIVAALLMSNGLREQGIMTLVALPIAMMVTHSLVGYPLTSTLLKQEGKRLIKKFRGDPKLQEQIAQAGANSDSSAAIMEGPARKTIFTVPERYDTAAFIIAKVAFVAVLATAFAKLLNNVINPNVMCLLFGVVAHQIGFLEDEALEKARIYNWILYGIMIYGFSQLSLLSPKQMGPIFIQVLVLIVLGLIGMFLASFLLAKPFHMSWQMAYCCSLTALFGFPMDYVLTKEIVEDLATSEGETQYLLDSMMPKMLVGGFATVSIASVVIASIFLKLL</sequence>
<dbReference type="InterPro" id="IPR049576">
    <property type="entry name" value="HDC-like"/>
</dbReference>
<feature type="transmembrane region" description="Helical" evidence="1">
    <location>
        <begin position="112"/>
        <end position="132"/>
    </location>
</feature>
<dbReference type="STRING" id="1218492.JG30_03930"/>
<feature type="transmembrane region" description="Helical" evidence="1">
    <location>
        <begin position="377"/>
        <end position="397"/>
    </location>
</feature>
<evidence type="ECO:0000256" key="1">
    <source>
        <dbReference type="SAM" id="Phobius"/>
    </source>
</evidence>
<organism evidence="2 3">
    <name type="scientific">Bombilactobacillus mellifer</name>
    <dbReference type="NCBI Taxonomy" id="1218492"/>
    <lineage>
        <taxon>Bacteria</taxon>
        <taxon>Bacillati</taxon>
        <taxon>Bacillota</taxon>
        <taxon>Bacilli</taxon>
        <taxon>Lactobacillales</taxon>
        <taxon>Lactobacillaceae</taxon>
        <taxon>Bombilactobacillus</taxon>
    </lineage>
</organism>
<dbReference type="CDD" id="cd21416">
    <property type="entry name" value="HDC_protein"/>
    <property type="match status" value="1"/>
</dbReference>
<dbReference type="HOGENOM" id="CLU_056517_1_0_9"/>
<reference evidence="2 3" key="1">
    <citation type="submission" date="2015-01" db="EMBL/GenBank/DDBJ databases">
        <title>Comparative genomics of the lactic acid bacteria isolated from the honey bee gut.</title>
        <authorList>
            <person name="Ellegaard K.M."/>
            <person name="Tamarit D."/>
            <person name="Javelind E."/>
            <person name="Olofsson T."/>
            <person name="Andersson S.G."/>
            <person name="Vasquez A."/>
        </authorList>
    </citation>
    <scope>NUCLEOTIDE SEQUENCE [LARGE SCALE GENOMIC DNA]</scope>
    <source>
        <strain evidence="2 3">Bin4</strain>
    </source>
</reference>
<dbReference type="RefSeq" id="WP_046315743.1">
    <property type="nucleotide sequence ID" value="NZ_JAMBJK010000003.1"/>
</dbReference>
<feature type="transmembrane region" description="Helical" evidence="1">
    <location>
        <begin position="84"/>
        <end position="105"/>
    </location>
</feature>
<feature type="transmembrane region" description="Helical" evidence="1">
    <location>
        <begin position="58"/>
        <end position="78"/>
    </location>
</feature>
<protein>
    <submittedName>
        <fullName evidence="2">Uncharacterized protein</fullName>
    </submittedName>
</protein>
<name>A0A0F4LWC8_9LACO</name>
<evidence type="ECO:0000313" key="3">
    <source>
        <dbReference type="Proteomes" id="UP000033558"/>
    </source>
</evidence>
<proteinExistence type="predicted"/>
<feature type="transmembrane region" description="Helical" evidence="1">
    <location>
        <begin position="144"/>
        <end position="167"/>
    </location>
</feature>
<keyword evidence="3" id="KW-1185">Reference proteome</keyword>
<dbReference type="AlphaFoldDB" id="A0A0F4LWC8"/>
<keyword evidence="1" id="KW-0472">Membrane</keyword>